<feature type="region of interest" description="Disordered" evidence="2">
    <location>
        <begin position="395"/>
        <end position="420"/>
    </location>
</feature>
<dbReference type="Proteomes" id="UP000813427">
    <property type="component" value="Unassembled WGS sequence"/>
</dbReference>
<organism evidence="3 4">
    <name type="scientific">Fusarium tricinctum</name>
    <dbReference type="NCBI Taxonomy" id="61284"/>
    <lineage>
        <taxon>Eukaryota</taxon>
        <taxon>Fungi</taxon>
        <taxon>Dikarya</taxon>
        <taxon>Ascomycota</taxon>
        <taxon>Pezizomycotina</taxon>
        <taxon>Sordariomycetes</taxon>
        <taxon>Hypocreomycetidae</taxon>
        <taxon>Hypocreales</taxon>
        <taxon>Nectriaceae</taxon>
        <taxon>Fusarium</taxon>
        <taxon>Fusarium tricinctum species complex</taxon>
    </lineage>
</organism>
<name>A0A8K0W7M0_9HYPO</name>
<evidence type="ECO:0000256" key="2">
    <source>
        <dbReference type="SAM" id="MobiDB-lite"/>
    </source>
</evidence>
<dbReference type="EMBL" id="JAGPXF010000007">
    <property type="protein sequence ID" value="KAH7236051.1"/>
    <property type="molecule type" value="Genomic_DNA"/>
</dbReference>
<proteinExistence type="predicted"/>
<dbReference type="OrthoDB" id="4755094at2759"/>
<evidence type="ECO:0000313" key="3">
    <source>
        <dbReference type="EMBL" id="KAH7236051.1"/>
    </source>
</evidence>
<dbReference type="AlphaFoldDB" id="A0A8K0W7M0"/>
<keyword evidence="1" id="KW-0175">Coiled coil</keyword>
<evidence type="ECO:0000256" key="1">
    <source>
        <dbReference type="SAM" id="Coils"/>
    </source>
</evidence>
<feature type="coiled-coil region" evidence="1">
    <location>
        <begin position="46"/>
        <end position="87"/>
    </location>
</feature>
<accession>A0A8K0W7M0</accession>
<sequence length="420" mass="47000">MDPHGKYYGTAAENGTTRKRSSSQAPALEDRLASETHLRRFTENVLDSRQQEIENRESEKDRLAARVEALERQLAGTQRQLAEAQDQVFRLQPSRRDITESEARDAYKTLFGNVQRWVEHRAGYVIEDLEAGRLNGRAVPPGGSRLVTLLREQSRRCLNVAQSDEFHIIGAIMNYLHLTLFSKAFYCPLDDSEEDRTSMWIDGLESTMSRLPRDIAHCREWRSETLTALTNQAVFKARRQRHLNIVTDDLSSLLSAVAPRTPIAELHSSIRRSIVEPAADLVHQLHLASSIFSLKWTARTAATRLENYQCLNLANAGMVLDLSGTKPTSPVRRNVTYLFDVSPGLFVERIEGGRKLGMKAVVKPAVLIDNAEGGISQAPTVMRWLWDNAPASLGTNRSASRASSRRPAASVVSASGRPRY</sequence>
<keyword evidence="4" id="KW-1185">Reference proteome</keyword>
<comment type="caution">
    <text evidence="3">The sequence shown here is derived from an EMBL/GenBank/DDBJ whole genome shotgun (WGS) entry which is preliminary data.</text>
</comment>
<gene>
    <name evidence="3" type="ORF">BKA59DRAFT_298573</name>
</gene>
<feature type="compositionally biased region" description="Low complexity" evidence="2">
    <location>
        <begin position="397"/>
        <end position="420"/>
    </location>
</feature>
<evidence type="ECO:0000313" key="4">
    <source>
        <dbReference type="Proteomes" id="UP000813427"/>
    </source>
</evidence>
<reference evidence="3" key="1">
    <citation type="journal article" date="2021" name="Nat. Commun.">
        <title>Genetic determinants of endophytism in the Arabidopsis root mycobiome.</title>
        <authorList>
            <person name="Mesny F."/>
            <person name="Miyauchi S."/>
            <person name="Thiergart T."/>
            <person name="Pickel B."/>
            <person name="Atanasova L."/>
            <person name="Karlsson M."/>
            <person name="Huettel B."/>
            <person name="Barry K.W."/>
            <person name="Haridas S."/>
            <person name="Chen C."/>
            <person name="Bauer D."/>
            <person name="Andreopoulos W."/>
            <person name="Pangilinan J."/>
            <person name="LaButti K."/>
            <person name="Riley R."/>
            <person name="Lipzen A."/>
            <person name="Clum A."/>
            <person name="Drula E."/>
            <person name="Henrissat B."/>
            <person name="Kohler A."/>
            <person name="Grigoriev I.V."/>
            <person name="Martin F.M."/>
            <person name="Hacquard S."/>
        </authorList>
    </citation>
    <scope>NUCLEOTIDE SEQUENCE</scope>
    <source>
        <strain evidence="3">MPI-SDFR-AT-0068</strain>
    </source>
</reference>
<feature type="region of interest" description="Disordered" evidence="2">
    <location>
        <begin position="1"/>
        <end position="36"/>
    </location>
</feature>
<protein>
    <submittedName>
        <fullName evidence="3">Uncharacterized protein</fullName>
    </submittedName>
</protein>